<organism evidence="2 3">
    <name type="scientific">Anas platyrhynchos</name>
    <name type="common">Mallard</name>
    <name type="synonym">Anas boschas</name>
    <dbReference type="NCBI Taxonomy" id="8839"/>
    <lineage>
        <taxon>Eukaryota</taxon>
        <taxon>Metazoa</taxon>
        <taxon>Chordata</taxon>
        <taxon>Craniata</taxon>
        <taxon>Vertebrata</taxon>
        <taxon>Euteleostomi</taxon>
        <taxon>Archelosauria</taxon>
        <taxon>Archosauria</taxon>
        <taxon>Dinosauria</taxon>
        <taxon>Saurischia</taxon>
        <taxon>Theropoda</taxon>
        <taxon>Coelurosauria</taxon>
        <taxon>Aves</taxon>
        <taxon>Neognathae</taxon>
        <taxon>Galloanserae</taxon>
        <taxon>Anseriformes</taxon>
        <taxon>Anatidae</taxon>
        <taxon>Anatinae</taxon>
        <taxon>Anas</taxon>
    </lineage>
</organism>
<evidence type="ECO:0000313" key="3">
    <source>
        <dbReference type="Proteomes" id="UP000296049"/>
    </source>
</evidence>
<dbReference type="EMBL" id="KB743713">
    <property type="protein sequence ID" value="EOA97352.1"/>
    <property type="molecule type" value="Genomic_DNA"/>
</dbReference>
<dbReference type="AlphaFoldDB" id="R0LAR9"/>
<evidence type="ECO:0000256" key="1">
    <source>
        <dbReference type="SAM" id="MobiDB-lite"/>
    </source>
</evidence>
<accession>R0LAR9</accession>
<dbReference type="Proteomes" id="UP000296049">
    <property type="component" value="Unassembled WGS sequence"/>
</dbReference>
<feature type="region of interest" description="Disordered" evidence="1">
    <location>
        <begin position="112"/>
        <end position="131"/>
    </location>
</feature>
<protein>
    <submittedName>
        <fullName evidence="2">Uncharacterized protein</fullName>
    </submittedName>
</protein>
<evidence type="ECO:0000313" key="2">
    <source>
        <dbReference type="EMBL" id="EOA97352.1"/>
    </source>
</evidence>
<keyword evidence="3" id="KW-1185">Reference proteome</keyword>
<gene>
    <name evidence="2" type="ORF">Anapl_03826</name>
</gene>
<sequence>MHSPVWPQEPYCMTDGSERWREGTDECFHPGEKFLSEVCVKLPNQLSFLSAHFSVWYQEHNAVCLSSIGYGSLAQGIVLLTMQQDLPPSVFCYQKNNCGGSSWGMAGRGVVGTRGSGDSRRPAMGKNEDFRVNPQSNEIKDFQGKFRCMGNLSILRSKSLQYFLGKPCSSCSKRSSESDKRCEDVHKRKDIVSGLLTVYEGIAGCRRDGFGKSTDVEHRPAEAALF</sequence>
<reference evidence="3" key="1">
    <citation type="journal article" date="2013" name="Nat. Genet.">
        <title>The duck genome and transcriptome provide insight into an avian influenza virus reservoir species.</title>
        <authorList>
            <person name="Huang Y."/>
            <person name="Li Y."/>
            <person name="Burt D.W."/>
            <person name="Chen H."/>
            <person name="Zhang Y."/>
            <person name="Qian W."/>
            <person name="Kim H."/>
            <person name="Gan S."/>
            <person name="Zhao Y."/>
            <person name="Li J."/>
            <person name="Yi K."/>
            <person name="Feng H."/>
            <person name="Zhu P."/>
            <person name="Li B."/>
            <person name="Liu Q."/>
            <person name="Fairley S."/>
            <person name="Magor K.E."/>
            <person name="Du Z."/>
            <person name="Hu X."/>
            <person name="Goodman L."/>
            <person name="Tafer H."/>
            <person name="Vignal A."/>
            <person name="Lee T."/>
            <person name="Kim K.W."/>
            <person name="Sheng Z."/>
            <person name="An Y."/>
            <person name="Searle S."/>
            <person name="Herrero J."/>
            <person name="Groenen M.A."/>
            <person name="Crooijmans R.P."/>
            <person name="Faraut T."/>
            <person name="Cai Q."/>
            <person name="Webster R.G."/>
            <person name="Aldridge J.R."/>
            <person name="Warren W.C."/>
            <person name="Bartschat S."/>
            <person name="Kehr S."/>
            <person name="Marz M."/>
            <person name="Stadler P.F."/>
            <person name="Smith J."/>
            <person name="Kraus R.H."/>
            <person name="Zhao Y."/>
            <person name="Ren L."/>
            <person name="Fei J."/>
            <person name="Morisson M."/>
            <person name="Kaiser P."/>
            <person name="Griffin D.K."/>
            <person name="Rao M."/>
            <person name="Pitel F."/>
            <person name="Wang J."/>
            <person name="Li N."/>
        </authorList>
    </citation>
    <scope>NUCLEOTIDE SEQUENCE [LARGE SCALE GENOMIC DNA]</scope>
</reference>
<feature type="compositionally biased region" description="Basic and acidic residues" evidence="1">
    <location>
        <begin position="117"/>
        <end position="131"/>
    </location>
</feature>
<name>R0LAR9_ANAPL</name>
<proteinExistence type="predicted"/>